<dbReference type="WBParaSite" id="GPUH_0000052401-mRNA-1">
    <property type="protein sequence ID" value="GPUH_0000052401-mRNA-1"/>
    <property type="gene ID" value="GPUH_0000052401"/>
</dbReference>
<name>A0A183CVN3_9BILA</name>
<evidence type="ECO:0000313" key="2">
    <source>
        <dbReference type="Proteomes" id="UP000271098"/>
    </source>
</evidence>
<evidence type="ECO:0000313" key="3">
    <source>
        <dbReference type="WBParaSite" id="GPUH_0000052401-mRNA-1"/>
    </source>
</evidence>
<gene>
    <name evidence="1" type="ORF">GPUH_LOCUS524</name>
</gene>
<sequence length="133" mass="14361">MLSARVRCPLPASRQRRMSQFVAAQQQCAQDNEFHKNLPCGLTVNFSTVAGFHMCCSHTASNAVEVVSYPNAECPNDLPTNGQHCEINGASVCPTGYTCLNRNPSPDGLCCKGKPACLKGRTYLASGQKVGYY</sequence>
<proteinExistence type="predicted"/>
<keyword evidence="2" id="KW-1185">Reference proteome</keyword>
<organism evidence="3">
    <name type="scientific">Gongylonema pulchrum</name>
    <dbReference type="NCBI Taxonomy" id="637853"/>
    <lineage>
        <taxon>Eukaryota</taxon>
        <taxon>Metazoa</taxon>
        <taxon>Ecdysozoa</taxon>
        <taxon>Nematoda</taxon>
        <taxon>Chromadorea</taxon>
        <taxon>Rhabditida</taxon>
        <taxon>Spirurina</taxon>
        <taxon>Spiruromorpha</taxon>
        <taxon>Spiruroidea</taxon>
        <taxon>Gongylonematidae</taxon>
        <taxon>Gongylonema</taxon>
    </lineage>
</organism>
<reference evidence="1 2" key="2">
    <citation type="submission" date="2018-11" db="EMBL/GenBank/DDBJ databases">
        <authorList>
            <consortium name="Pathogen Informatics"/>
        </authorList>
    </citation>
    <scope>NUCLEOTIDE SEQUENCE [LARGE SCALE GENOMIC DNA]</scope>
</reference>
<dbReference type="Proteomes" id="UP000271098">
    <property type="component" value="Unassembled WGS sequence"/>
</dbReference>
<dbReference type="AlphaFoldDB" id="A0A183CVN3"/>
<dbReference type="OrthoDB" id="10516431at2759"/>
<dbReference type="EMBL" id="UYRT01000481">
    <property type="protein sequence ID" value="VDK28245.1"/>
    <property type="molecule type" value="Genomic_DNA"/>
</dbReference>
<protein>
    <submittedName>
        <fullName evidence="3">CC domain-containing protein</fullName>
    </submittedName>
</protein>
<accession>A0A183CVN3</accession>
<reference evidence="3" key="1">
    <citation type="submission" date="2016-06" db="UniProtKB">
        <authorList>
            <consortium name="WormBaseParasite"/>
        </authorList>
    </citation>
    <scope>IDENTIFICATION</scope>
</reference>
<evidence type="ECO:0000313" key="1">
    <source>
        <dbReference type="EMBL" id="VDK28245.1"/>
    </source>
</evidence>